<gene>
    <name evidence="1" type="ORF">CC84DRAFT_1185236</name>
</gene>
<proteinExistence type="predicted"/>
<protein>
    <submittedName>
        <fullName evidence="1">Short-chain dehydrogenase/reductase-like protein</fullName>
    </submittedName>
</protein>
<dbReference type="InParanoid" id="A0A177CNG5"/>
<evidence type="ECO:0000313" key="2">
    <source>
        <dbReference type="Proteomes" id="UP000077069"/>
    </source>
</evidence>
<dbReference type="InterPro" id="IPR002347">
    <property type="entry name" value="SDR_fam"/>
</dbReference>
<dbReference type="AlphaFoldDB" id="A0A177CNG5"/>
<dbReference type="RefSeq" id="XP_018038724.1">
    <property type="nucleotide sequence ID" value="XM_018180794.1"/>
</dbReference>
<dbReference type="EMBL" id="KV441550">
    <property type="protein sequence ID" value="OAG08359.1"/>
    <property type="molecule type" value="Genomic_DNA"/>
</dbReference>
<dbReference type="CDD" id="cd05233">
    <property type="entry name" value="SDR_c"/>
    <property type="match status" value="1"/>
</dbReference>
<dbReference type="Gene3D" id="3.40.50.720">
    <property type="entry name" value="NAD(P)-binding Rossmann-like Domain"/>
    <property type="match status" value="2"/>
</dbReference>
<name>A0A177CNG5_9PLEO</name>
<dbReference type="STRING" id="1460663.A0A177CNG5"/>
<dbReference type="Pfam" id="PF00106">
    <property type="entry name" value="adh_short"/>
    <property type="match status" value="1"/>
</dbReference>
<dbReference type="Proteomes" id="UP000077069">
    <property type="component" value="Unassembled WGS sequence"/>
</dbReference>
<dbReference type="PANTHER" id="PTHR43975">
    <property type="entry name" value="ZGC:101858"/>
    <property type="match status" value="1"/>
</dbReference>
<dbReference type="SUPFAM" id="SSF51735">
    <property type="entry name" value="NAD(P)-binding Rossmann-fold domains"/>
    <property type="match status" value="1"/>
</dbReference>
<evidence type="ECO:0000313" key="1">
    <source>
        <dbReference type="EMBL" id="OAG08359.1"/>
    </source>
</evidence>
<keyword evidence="2" id="KW-1185">Reference proteome</keyword>
<accession>A0A177CNG5</accession>
<reference evidence="1 2" key="1">
    <citation type="submission" date="2016-05" db="EMBL/GenBank/DDBJ databases">
        <title>Comparative analysis of secretome profiles of manganese(II)-oxidizing ascomycete fungi.</title>
        <authorList>
            <consortium name="DOE Joint Genome Institute"/>
            <person name="Zeiner C.A."/>
            <person name="Purvine S.O."/>
            <person name="Zink E.M."/>
            <person name="Wu S."/>
            <person name="Pasa-Tolic L."/>
            <person name="Chaput D.L."/>
            <person name="Haridas S."/>
            <person name="Grigoriev I.V."/>
            <person name="Santelli C.M."/>
            <person name="Hansel C.M."/>
        </authorList>
    </citation>
    <scope>NUCLEOTIDE SEQUENCE [LARGE SCALE GENOMIC DNA]</scope>
    <source>
        <strain evidence="1 2">AP3s5-JAC2a</strain>
    </source>
</reference>
<sequence>MFDWLNAPQDCPSTALHFTKNTHLDVYPEVDPTVPANNLSGKVVVIAGTSRGIESDGMVPPFAKAGVRAIALLATDAEKLASTERKIKKINPAVDTLICPLEITWVKDAEDTFADIKAQFGHADFLWQNFQVNSKFTYLLIHAFLCQPPYPDMPTVIVNVSSWQTFFIVPQMNGYFMSKFSLDHLSTCVAAEYPSVIATSLYPGFVPTDMFREPFRTLFDHASAELIGGTAVWLCHEKTKFLSGRWIATNWDVEDLFARREEILSSEQWALGRIGVTCLASLLPTRCFGQG</sequence>
<dbReference type="GeneID" id="28764280"/>
<organism evidence="1 2">
    <name type="scientific">Paraphaeosphaeria sporulosa</name>
    <dbReference type="NCBI Taxonomy" id="1460663"/>
    <lineage>
        <taxon>Eukaryota</taxon>
        <taxon>Fungi</taxon>
        <taxon>Dikarya</taxon>
        <taxon>Ascomycota</taxon>
        <taxon>Pezizomycotina</taxon>
        <taxon>Dothideomycetes</taxon>
        <taxon>Pleosporomycetidae</taxon>
        <taxon>Pleosporales</taxon>
        <taxon>Massarineae</taxon>
        <taxon>Didymosphaeriaceae</taxon>
        <taxon>Paraphaeosphaeria</taxon>
    </lineage>
</organism>
<dbReference type="OrthoDB" id="1933717at2759"/>
<dbReference type="InterPro" id="IPR036291">
    <property type="entry name" value="NAD(P)-bd_dom_sf"/>
</dbReference>
<dbReference type="PANTHER" id="PTHR43975:SF2">
    <property type="entry name" value="EG:BACR7A4.14 PROTEIN-RELATED"/>
    <property type="match status" value="1"/>
</dbReference>